<evidence type="ECO:0000259" key="5">
    <source>
        <dbReference type="Pfam" id="PF13458"/>
    </source>
</evidence>
<dbReference type="InterPro" id="IPR011990">
    <property type="entry name" value="TPR-like_helical_dom_sf"/>
</dbReference>
<dbReference type="InterPro" id="IPR028082">
    <property type="entry name" value="Peripla_BP_I"/>
</dbReference>
<dbReference type="PANTHER" id="PTHR30483">
    <property type="entry name" value="LEUCINE-SPECIFIC-BINDING PROTEIN"/>
    <property type="match status" value="1"/>
</dbReference>
<dbReference type="SUPFAM" id="SSF48452">
    <property type="entry name" value="TPR-like"/>
    <property type="match status" value="1"/>
</dbReference>
<dbReference type="Gene3D" id="3.40.50.2300">
    <property type="match status" value="2"/>
</dbReference>
<dbReference type="CDD" id="cd06268">
    <property type="entry name" value="PBP1_ABC_transporter_LIVBP-like"/>
    <property type="match status" value="1"/>
</dbReference>
<dbReference type="InterPro" id="IPR028081">
    <property type="entry name" value="Leu-bd"/>
</dbReference>
<evidence type="ECO:0000256" key="2">
    <source>
        <dbReference type="ARBA" id="ARBA00022729"/>
    </source>
</evidence>
<dbReference type="Pfam" id="PF13174">
    <property type="entry name" value="TPR_6"/>
    <property type="match status" value="1"/>
</dbReference>
<organism evidence="6 7">
    <name type="scientific">Microscilla marina ATCC 23134</name>
    <dbReference type="NCBI Taxonomy" id="313606"/>
    <lineage>
        <taxon>Bacteria</taxon>
        <taxon>Pseudomonadati</taxon>
        <taxon>Bacteroidota</taxon>
        <taxon>Cytophagia</taxon>
        <taxon>Cytophagales</taxon>
        <taxon>Microscillaceae</taxon>
        <taxon>Microscilla</taxon>
    </lineage>
</organism>
<keyword evidence="3" id="KW-0802">TPR repeat</keyword>
<dbReference type="SUPFAM" id="SSF53822">
    <property type="entry name" value="Periplasmic binding protein-like I"/>
    <property type="match status" value="1"/>
</dbReference>
<reference evidence="6 7" key="1">
    <citation type="submission" date="2007-01" db="EMBL/GenBank/DDBJ databases">
        <authorList>
            <person name="Haygood M."/>
            <person name="Podell S."/>
            <person name="Anderson C."/>
            <person name="Hopkinson B."/>
            <person name="Roe K."/>
            <person name="Barbeau K."/>
            <person name="Gaasterland T."/>
            <person name="Ferriera S."/>
            <person name="Johnson J."/>
            <person name="Kravitz S."/>
            <person name="Beeson K."/>
            <person name="Sutton G."/>
            <person name="Rogers Y.-H."/>
            <person name="Friedman R."/>
            <person name="Frazier M."/>
            <person name="Venter J.C."/>
        </authorList>
    </citation>
    <scope>NUCLEOTIDE SEQUENCE [LARGE SCALE GENOMIC DNA]</scope>
    <source>
        <strain evidence="6 7">ATCC 23134</strain>
    </source>
</reference>
<dbReference type="OrthoDB" id="1490998at2"/>
<dbReference type="Proteomes" id="UP000004095">
    <property type="component" value="Unassembled WGS sequence"/>
</dbReference>
<accession>A1ZI37</accession>
<evidence type="ECO:0000256" key="1">
    <source>
        <dbReference type="ARBA" id="ARBA00010062"/>
    </source>
</evidence>
<dbReference type="RefSeq" id="WP_004155402.1">
    <property type="nucleotide sequence ID" value="NZ_AAWS01000009.1"/>
</dbReference>
<evidence type="ECO:0000313" key="6">
    <source>
        <dbReference type="EMBL" id="EAY29705.1"/>
    </source>
</evidence>
<dbReference type="EMBL" id="AAWS01000009">
    <property type="protein sequence ID" value="EAY29705.1"/>
    <property type="molecule type" value="Genomic_DNA"/>
</dbReference>
<evidence type="ECO:0000313" key="7">
    <source>
        <dbReference type="Proteomes" id="UP000004095"/>
    </source>
</evidence>
<dbReference type="Pfam" id="PF13458">
    <property type="entry name" value="Peripla_BP_6"/>
    <property type="match status" value="1"/>
</dbReference>
<feature type="repeat" description="TPR" evidence="3">
    <location>
        <begin position="100"/>
        <end position="133"/>
    </location>
</feature>
<dbReference type="PANTHER" id="PTHR30483:SF6">
    <property type="entry name" value="PERIPLASMIC BINDING PROTEIN OF ABC TRANSPORTER FOR NATURAL AMINO ACIDS"/>
    <property type="match status" value="1"/>
</dbReference>
<keyword evidence="7" id="KW-1185">Reference proteome</keyword>
<feature type="chain" id="PRO_5002641919" evidence="4">
    <location>
        <begin position="21"/>
        <end position="564"/>
    </location>
</feature>
<gene>
    <name evidence="6" type="ORF">M23134_05577</name>
</gene>
<dbReference type="InterPro" id="IPR019734">
    <property type="entry name" value="TPR_rpt"/>
</dbReference>
<evidence type="ECO:0000256" key="4">
    <source>
        <dbReference type="SAM" id="SignalP"/>
    </source>
</evidence>
<feature type="domain" description="Leucine-binding protein" evidence="5">
    <location>
        <begin position="238"/>
        <end position="511"/>
    </location>
</feature>
<dbReference type="Gene3D" id="1.25.40.10">
    <property type="entry name" value="Tetratricopeptide repeat domain"/>
    <property type="match status" value="1"/>
</dbReference>
<sequence>MKYLKILVLIGLFLPNTVFAQSKKQMYKTYQEGKKLLVDEKFTEAMVRFKTLMVPLKKNVYEEFAYYYYGLAALKNNQLEEAKQTFTRLVERFPDWVNKEEVYYAFGDIYFREKDYTNALKYLNRIQAEKMQQDIVNMKGFYLVSLDLPTLKKVQKENASDKVIAQVLVNKIAATSENLEDLEMMEALIESMKLERPKSQKIKGKRYIKKEYNIAVILPFNLEILKSRQRNLLSRISASLYQGMRLAKKELDTTGVKLNLIAFDVLRKGEDTLNLILSEANFTNVDLIVGPLFDDQFVKVAEFAAKHRINIINPISNKSVLIKNDFTLMYEPTIETQGKKSGEFAMKELGSKKAMIFYGRSTQNKKMAENHKKAIEDNGGEVAQFEQLGTANITQLKEMLQKVKPTEVGHIFVSSSSQLVASKMLNAMEELKIKAPVIALDSWLKFQKMDSVQYERHNVHIINTEFLPKAVVNASKFYQEYKKSTKVAPNNYACVGYDLTHYFGGLLQTYGVKNSLKNILQNKAPKEGRLITVFDFRGGNDNQFVPIVKFEKGVLKQVNTLGGN</sequence>
<keyword evidence="2 4" id="KW-0732">Signal</keyword>
<dbReference type="PROSITE" id="PS50005">
    <property type="entry name" value="TPR"/>
    <property type="match status" value="2"/>
</dbReference>
<dbReference type="eggNOG" id="COG0683">
    <property type="taxonomic scope" value="Bacteria"/>
</dbReference>
<proteinExistence type="inferred from homology"/>
<comment type="similarity">
    <text evidence="1">Belongs to the leucine-binding protein family.</text>
</comment>
<name>A1ZI37_MICM2</name>
<feature type="repeat" description="TPR" evidence="3">
    <location>
        <begin position="63"/>
        <end position="96"/>
    </location>
</feature>
<comment type="caution">
    <text evidence="6">The sequence shown here is derived from an EMBL/GenBank/DDBJ whole genome shotgun (WGS) entry which is preliminary data.</text>
</comment>
<protein>
    <submittedName>
        <fullName evidence="6">Tetratricopeptide repeat domain protein</fullName>
    </submittedName>
</protein>
<dbReference type="InterPro" id="IPR051010">
    <property type="entry name" value="BCAA_transport"/>
</dbReference>
<feature type="signal peptide" evidence="4">
    <location>
        <begin position="1"/>
        <end position="20"/>
    </location>
</feature>
<evidence type="ECO:0000256" key="3">
    <source>
        <dbReference type="PROSITE-ProRule" id="PRU00339"/>
    </source>
</evidence>
<dbReference type="AlphaFoldDB" id="A1ZI37"/>